<protein>
    <submittedName>
        <fullName evidence="1">Uncharacterized protein</fullName>
    </submittedName>
</protein>
<comment type="caution">
    <text evidence="1">The sequence shown here is derived from an EMBL/GenBank/DDBJ whole genome shotgun (WGS) entry which is preliminary data.</text>
</comment>
<evidence type="ECO:0000313" key="1">
    <source>
        <dbReference type="EMBL" id="KAJ8636154.1"/>
    </source>
</evidence>
<dbReference type="EMBL" id="CM056811">
    <property type="protein sequence ID" value="KAJ8636154.1"/>
    <property type="molecule type" value="Genomic_DNA"/>
</dbReference>
<organism evidence="1 2">
    <name type="scientific">Persea americana</name>
    <name type="common">Avocado</name>
    <dbReference type="NCBI Taxonomy" id="3435"/>
    <lineage>
        <taxon>Eukaryota</taxon>
        <taxon>Viridiplantae</taxon>
        <taxon>Streptophyta</taxon>
        <taxon>Embryophyta</taxon>
        <taxon>Tracheophyta</taxon>
        <taxon>Spermatophyta</taxon>
        <taxon>Magnoliopsida</taxon>
        <taxon>Magnoliidae</taxon>
        <taxon>Laurales</taxon>
        <taxon>Lauraceae</taxon>
        <taxon>Persea</taxon>
    </lineage>
</organism>
<dbReference type="Proteomes" id="UP001234297">
    <property type="component" value="Chromosome 3"/>
</dbReference>
<sequence>MDGRTVVGHRRGREPTRIDDWFAGEAGNGSQWRQRSSREWLLARFAIGLGLGLPLDWGSGSSCQQAAFSRLQFRSLDG</sequence>
<gene>
    <name evidence="1" type="ORF">MRB53_010421</name>
</gene>
<proteinExistence type="predicted"/>
<evidence type="ECO:0000313" key="2">
    <source>
        <dbReference type="Proteomes" id="UP001234297"/>
    </source>
</evidence>
<keyword evidence="2" id="KW-1185">Reference proteome</keyword>
<reference evidence="1 2" key="1">
    <citation type="journal article" date="2022" name="Hortic Res">
        <title>A haplotype resolved chromosomal level avocado genome allows analysis of novel avocado genes.</title>
        <authorList>
            <person name="Nath O."/>
            <person name="Fletcher S.J."/>
            <person name="Hayward A."/>
            <person name="Shaw L.M."/>
            <person name="Masouleh A.K."/>
            <person name="Furtado A."/>
            <person name="Henry R.J."/>
            <person name="Mitter N."/>
        </authorList>
    </citation>
    <scope>NUCLEOTIDE SEQUENCE [LARGE SCALE GENOMIC DNA]</scope>
    <source>
        <strain evidence="2">cv. Hass</strain>
    </source>
</reference>
<name>A0ACC2LRW9_PERAE</name>
<accession>A0ACC2LRW9</accession>